<dbReference type="AlphaFoldDB" id="A0A6A5UJD2"/>
<evidence type="ECO:0000256" key="2">
    <source>
        <dbReference type="SAM" id="Phobius"/>
    </source>
</evidence>
<dbReference type="Proteomes" id="UP000800036">
    <property type="component" value="Unassembled WGS sequence"/>
</dbReference>
<keyword evidence="2" id="KW-0472">Membrane</keyword>
<keyword evidence="2" id="KW-1133">Transmembrane helix</keyword>
<dbReference type="PANTHER" id="PTHR21377:SF0">
    <property type="entry name" value="PROTEIN FAM210B, MITOCHONDRIAL"/>
    <property type="match status" value="1"/>
</dbReference>
<protein>
    <recommendedName>
        <fullName evidence="3">DUF1279 domain-containing protein</fullName>
    </recommendedName>
</protein>
<dbReference type="OrthoDB" id="426386at2759"/>
<feature type="compositionally biased region" description="Pro residues" evidence="1">
    <location>
        <begin position="78"/>
        <end position="93"/>
    </location>
</feature>
<sequence length="248" mass="27284">MSAPAFRIWTEQLLLRGALSRSSAAGRPKTRIHTFSSLPRGAPRAAFHQNSLGLLRNERTTVAARFRCLRFKSDKPPHSPNPTPHLGSPPPAPSLSQRLKRLSKEYGWLAVGVYFGLSVLDFPFCFLAVRMLGTDRVGHYEHVVVEGIKSLIRIPFPDLFKGSDALEGPIAEEIREAAAREEALGHDGARVVGHDGGAEASLWTQLAIAYAVHKSLIFFRIPLTAAVLPKVAKTLRKWGWNVGRAKPT</sequence>
<dbReference type="EMBL" id="ML976773">
    <property type="protein sequence ID" value="KAF1964975.1"/>
    <property type="molecule type" value="Genomic_DNA"/>
</dbReference>
<dbReference type="PANTHER" id="PTHR21377">
    <property type="entry name" value="PROTEIN FAM210B, MITOCHONDRIAL"/>
    <property type="match status" value="1"/>
</dbReference>
<accession>A0A6A5UJD2</accession>
<gene>
    <name evidence="4" type="ORF">BU23DRAFT_40099</name>
</gene>
<keyword evidence="5" id="KW-1185">Reference proteome</keyword>
<keyword evidence="2" id="KW-0812">Transmembrane</keyword>
<evidence type="ECO:0000313" key="5">
    <source>
        <dbReference type="Proteomes" id="UP000800036"/>
    </source>
</evidence>
<feature type="domain" description="DUF1279" evidence="3">
    <location>
        <begin position="97"/>
        <end position="229"/>
    </location>
</feature>
<name>A0A6A5UJD2_9PLEO</name>
<feature type="transmembrane region" description="Helical" evidence="2">
    <location>
        <begin position="106"/>
        <end position="129"/>
    </location>
</feature>
<organism evidence="4 5">
    <name type="scientific">Bimuria novae-zelandiae CBS 107.79</name>
    <dbReference type="NCBI Taxonomy" id="1447943"/>
    <lineage>
        <taxon>Eukaryota</taxon>
        <taxon>Fungi</taxon>
        <taxon>Dikarya</taxon>
        <taxon>Ascomycota</taxon>
        <taxon>Pezizomycotina</taxon>
        <taxon>Dothideomycetes</taxon>
        <taxon>Pleosporomycetidae</taxon>
        <taxon>Pleosporales</taxon>
        <taxon>Massarineae</taxon>
        <taxon>Didymosphaeriaceae</taxon>
        <taxon>Bimuria</taxon>
    </lineage>
</organism>
<evidence type="ECO:0000313" key="4">
    <source>
        <dbReference type="EMBL" id="KAF1964975.1"/>
    </source>
</evidence>
<dbReference type="InterPro" id="IPR045866">
    <property type="entry name" value="FAM210A/B-like"/>
</dbReference>
<feature type="region of interest" description="Disordered" evidence="1">
    <location>
        <begin position="72"/>
        <end position="95"/>
    </location>
</feature>
<evidence type="ECO:0000256" key="1">
    <source>
        <dbReference type="SAM" id="MobiDB-lite"/>
    </source>
</evidence>
<evidence type="ECO:0000259" key="3">
    <source>
        <dbReference type="Pfam" id="PF06916"/>
    </source>
</evidence>
<proteinExistence type="predicted"/>
<dbReference type="InterPro" id="IPR009688">
    <property type="entry name" value="FAM210A/B-like_dom"/>
</dbReference>
<reference evidence="4" key="1">
    <citation type="journal article" date="2020" name="Stud. Mycol.">
        <title>101 Dothideomycetes genomes: a test case for predicting lifestyles and emergence of pathogens.</title>
        <authorList>
            <person name="Haridas S."/>
            <person name="Albert R."/>
            <person name="Binder M."/>
            <person name="Bloem J."/>
            <person name="Labutti K."/>
            <person name="Salamov A."/>
            <person name="Andreopoulos B."/>
            <person name="Baker S."/>
            <person name="Barry K."/>
            <person name="Bills G."/>
            <person name="Bluhm B."/>
            <person name="Cannon C."/>
            <person name="Castanera R."/>
            <person name="Culley D."/>
            <person name="Daum C."/>
            <person name="Ezra D."/>
            <person name="Gonzalez J."/>
            <person name="Henrissat B."/>
            <person name="Kuo A."/>
            <person name="Liang C."/>
            <person name="Lipzen A."/>
            <person name="Lutzoni F."/>
            <person name="Magnuson J."/>
            <person name="Mondo S."/>
            <person name="Nolan M."/>
            <person name="Ohm R."/>
            <person name="Pangilinan J."/>
            <person name="Park H.-J."/>
            <person name="Ramirez L."/>
            <person name="Alfaro M."/>
            <person name="Sun H."/>
            <person name="Tritt A."/>
            <person name="Yoshinaga Y."/>
            <person name="Zwiers L.-H."/>
            <person name="Turgeon B."/>
            <person name="Goodwin S."/>
            <person name="Spatafora J."/>
            <person name="Crous P."/>
            <person name="Grigoriev I."/>
        </authorList>
    </citation>
    <scope>NUCLEOTIDE SEQUENCE</scope>
    <source>
        <strain evidence="4">CBS 107.79</strain>
    </source>
</reference>
<dbReference type="Pfam" id="PF06916">
    <property type="entry name" value="FAM210A-B_dom"/>
    <property type="match status" value="1"/>
</dbReference>
<dbReference type="GO" id="GO:0005739">
    <property type="term" value="C:mitochondrion"/>
    <property type="evidence" value="ECO:0007669"/>
    <property type="project" value="TreeGrafter"/>
</dbReference>